<dbReference type="InterPro" id="IPR039495">
    <property type="entry name" value="TAF1A"/>
</dbReference>
<proteinExistence type="predicted"/>
<comment type="caution">
    <text evidence="1">The sequence shown here is derived from an EMBL/GenBank/DDBJ whole genome shotgun (WGS) entry which is preliminary data.</text>
</comment>
<dbReference type="EMBL" id="LWCA01000581">
    <property type="protein sequence ID" value="OAF67767.1"/>
    <property type="molecule type" value="Genomic_DNA"/>
</dbReference>
<evidence type="ECO:0000313" key="2">
    <source>
        <dbReference type="Proteomes" id="UP000078046"/>
    </source>
</evidence>
<organism evidence="1 2">
    <name type="scientific">Intoshia linei</name>
    <dbReference type="NCBI Taxonomy" id="1819745"/>
    <lineage>
        <taxon>Eukaryota</taxon>
        <taxon>Metazoa</taxon>
        <taxon>Spiralia</taxon>
        <taxon>Lophotrochozoa</taxon>
        <taxon>Mesozoa</taxon>
        <taxon>Orthonectida</taxon>
        <taxon>Rhopaluridae</taxon>
        <taxon>Intoshia</taxon>
    </lineage>
</organism>
<gene>
    <name evidence="1" type="ORF">A3Q56_04477</name>
</gene>
<sequence>MEKSTLLNRTVNLVNELQMALYCHDWHLVSRIMRNVVLDGRHTSNIIFRVGLHLYAVDENFDENSFSEMTQFVNELRRHRSINIYELVLKSALILMWKYDLLEAVNLLQKQIKPSVSQKLSNLNVFYNKKLIMYTGLVNYALWIQTTEKVHAKRAIDYFESLHSTTFTDENCLIFTPFLLKYVHILLHFEKHDNIVQILNQFVENSYGMDKTYSLKMLLHVYKYDSSKLKCENLENISICLEKLVKMNLYDKYTLHFCQLDNAEKFQQLVYIMEYIDINHCKDLKVWKRLDNLLDLTKNLPYLKEKLNNHITTHRYHWKSFYNLPRFLKNSHFF</sequence>
<accession>A0A177B0F4</accession>
<dbReference type="Proteomes" id="UP000078046">
    <property type="component" value="Unassembled WGS sequence"/>
</dbReference>
<dbReference type="GO" id="GO:0006360">
    <property type="term" value="P:transcription by RNA polymerase I"/>
    <property type="evidence" value="ECO:0007669"/>
    <property type="project" value="InterPro"/>
</dbReference>
<name>A0A177B0F4_9BILA</name>
<protein>
    <submittedName>
        <fullName evidence="1">Uncharacterized protein</fullName>
    </submittedName>
</protein>
<dbReference type="AlphaFoldDB" id="A0A177B0F4"/>
<dbReference type="GO" id="GO:0000120">
    <property type="term" value="C:RNA polymerase I transcription regulator complex"/>
    <property type="evidence" value="ECO:0007669"/>
    <property type="project" value="InterPro"/>
</dbReference>
<evidence type="ECO:0000313" key="1">
    <source>
        <dbReference type="EMBL" id="OAF67767.1"/>
    </source>
</evidence>
<reference evidence="1 2" key="1">
    <citation type="submission" date="2016-04" db="EMBL/GenBank/DDBJ databases">
        <title>The genome of Intoshia linei affirms orthonectids as highly simplified spiralians.</title>
        <authorList>
            <person name="Mikhailov K.V."/>
            <person name="Slusarev G.S."/>
            <person name="Nikitin M.A."/>
            <person name="Logacheva M.D."/>
            <person name="Penin A."/>
            <person name="Aleoshin V."/>
            <person name="Panchin Y.V."/>
        </authorList>
    </citation>
    <scope>NUCLEOTIDE SEQUENCE [LARGE SCALE GENOMIC DNA]</scope>
    <source>
        <strain evidence="1">Intl2013</strain>
        <tissue evidence="1">Whole animal</tissue>
    </source>
</reference>
<dbReference type="Pfam" id="PF14929">
    <property type="entry name" value="TAF1_subA"/>
    <property type="match status" value="1"/>
</dbReference>
<keyword evidence="2" id="KW-1185">Reference proteome</keyword>